<feature type="transmembrane region" description="Helical" evidence="1">
    <location>
        <begin position="79"/>
        <end position="98"/>
    </location>
</feature>
<feature type="domain" description="FecR protein" evidence="2">
    <location>
        <begin position="167"/>
        <end position="259"/>
    </location>
</feature>
<accession>A0A2S7WGP7</accession>
<evidence type="ECO:0000313" key="5">
    <source>
        <dbReference type="Proteomes" id="UP000239068"/>
    </source>
</evidence>
<organism evidence="4 5">
    <name type="scientific">Polaribacter glomeratus</name>
    <dbReference type="NCBI Taxonomy" id="102"/>
    <lineage>
        <taxon>Bacteria</taxon>
        <taxon>Pseudomonadati</taxon>
        <taxon>Bacteroidota</taxon>
        <taxon>Flavobacteriia</taxon>
        <taxon>Flavobacteriales</taxon>
        <taxon>Flavobacteriaceae</taxon>
    </lineage>
</organism>
<dbReference type="InterPro" id="IPR012373">
    <property type="entry name" value="Ferrdict_sens_TM"/>
</dbReference>
<gene>
    <name evidence="4" type="ORF">BTO16_12985</name>
</gene>
<dbReference type="SUPFAM" id="SSF49441">
    <property type="entry name" value="Cytochrome f, large domain"/>
    <property type="match status" value="1"/>
</dbReference>
<dbReference type="Gene3D" id="3.55.50.30">
    <property type="match status" value="1"/>
</dbReference>
<dbReference type="Pfam" id="PF16344">
    <property type="entry name" value="FecR_C"/>
    <property type="match status" value="1"/>
</dbReference>
<dbReference type="InterPro" id="IPR036826">
    <property type="entry name" value="Cyt_f_lg_dom_sf"/>
</dbReference>
<dbReference type="Pfam" id="PF04773">
    <property type="entry name" value="FecR"/>
    <property type="match status" value="1"/>
</dbReference>
<comment type="caution">
    <text evidence="4">The sequence shown here is derived from an EMBL/GenBank/DDBJ whole genome shotgun (WGS) entry which is preliminary data.</text>
</comment>
<dbReference type="OrthoDB" id="651134at2"/>
<evidence type="ECO:0008006" key="6">
    <source>
        <dbReference type="Google" id="ProtNLM"/>
    </source>
</evidence>
<evidence type="ECO:0000259" key="3">
    <source>
        <dbReference type="Pfam" id="PF16344"/>
    </source>
</evidence>
<dbReference type="Gene3D" id="2.60.120.1440">
    <property type="match status" value="1"/>
</dbReference>
<evidence type="ECO:0000313" key="4">
    <source>
        <dbReference type="EMBL" id="PQJ76788.1"/>
    </source>
</evidence>
<dbReference type="RefSeq" id="WP_105022104.1">
    <property type="nucleotide sequence ID" value="NZ_MSCM01000002.1"/>
</dbReference>
<reference evidence="4 5" key="1">
    <citation type="submission" date="2016-12" db="EMBL/GenBank/DDBJ databases">
        <title>Trade-off between light-utilization and light-protection in marine flavobacteria.</title>
        <authorList>
            <person name="Kumagai Y."/>
            <person name="Yoshizawa S."/>
            <person name="Kogure K."/>
            <person name="Iwasaki W."/>
        </authorList>
    </citation>
    <scope>NUCLEOTIDE SEQUENCE [LARGE SCALE GENOMIC DNA]</scope>
    <source>
        <strain evidence="4 5">ATCC 43844</strain>
    </source>
</reference>
<name>A0A2S7WGP7_9FLAO</name>
<keyword evidence="5" id="KW-1185">Reference proteome</keyword>
<dbReference type="EMBL" id="MSCM01000002">
    <property type="protein sequence ID" value="PQJ76788.1"/>
    <property type="molecule type" value="Genomic_DNA"/>
</dbReference>
<dbReference type="FunFam" id="2.60.120.1440:FF:000001">
    <property type="entry name" value="Putative anti-sigma factor"/>
    <property type="match status" value="1"/>
</dbReference>
<dbReference type="Proteomes" id="UP000239068">
    <property type="component" value="Unassembled WGS sequence"/>
</dbReference>
<evidence type="ECO:0000259" key="2">
    <source>
        <dbReference type="Pfam" id="PF04773"/>
    </source>
</evidence>
<dbReference type="PIRSF" id="PIRSF018266">
    <property type="entry name" value="FecR"/>
    <property type="match status" value="1"/>
</dbReference>
<dbReference type="AlphaFoldDB" id="A0A2S7WGP7"/>
<protein>
    <recommendedName>
        <fullName evidence="6">Iron dicitrate transport regulator FecR</fullName>
    </recommendedName>
</protein>
<feature type="domain" description="Protein FecR C-terminal" evidence="3">
    <location>
        <begin position="304"/>
        <end position="372"/>
    </location>
</feature>
<sequence>MIHDLLYKYLNNEASEEEVLQVFDWIEKSDKNKADFIQLKKLWVLSVPNSNAKNLYDWNLIKAQIPLPKKKFYSKTLKYVATIAIVFASLGYLTNVYFKADKKESIELKDYVVLEKSSGKIEYISEKSNKNIKDSLGNIIGKQTNKELVYYKNSAIKTVTYNTIKVPFSKTFKVVLSDGTTVHLNSGTTFTYPEQFNVANTRKVILKGEAYFEVFKDKNNPFIVEANDVNIEVLGTTFNVSNYEDDNFINCVLTEGSVRLSEKENQENSIILKPNDKVTWQKNARNFTLEQVKPYNYAAWINGELVFNKESFNNIAKKIERYYDVKIVNKYPFLGSQEFTGTIKIKEKDVETILDLFKLDTPFKYTKNNSIIEIYNP</sequence>
<proteinExistence type="predicted"/>
<dbReference type="PANTHER" id="PTHR30273">
    <property type="entry name" value="PERIPLASMIC SIGNAL SENSOR AND SIGMA FACTOR ACTIVATOR FECR-RELATED"/>
    <property type="match status" value="1"/>
</dbReference>
<dbReference type="InterPro" id="IPR032508">
    <property type="entry name" value="FecR_C"/>
</dbReference>
<dbReference type="InterPro" id="IPR006860">
    <property type="entry name" value="FecR"/>
</dbReference>
<keyword evidence="1" id="KW-0472">Membrane</keyword>
<keyword evidence="1" id="KW-1133">Transmembrane helix</keyword>
<evidence type="ECO:0000256" key="1">
    <source>
        <dbReference type="SAM" id="Phobius"/>
    </source>
</evidence>
<dbReference type="GO" id="GO:0016989">
    <property type="term" value="F:sigma factor antagonist activity"/>
    <property type="evidence" value="ECO:0007669"/>
    <property type="project" value="TreeGrafter"/>
</dbReference>
<keyword evidence="1" id="KW-0812">Transmembrane</keyword>
<dbReference type="PANTHER" id="PTHR30273:SF2">
    <property type="entry name" value="PROTEIN FECR"/>
    <property type="match status" value="1"/>
</dbReference>